<gene>
    <name evidence="2" type="ORF">QT385_06855</name>
</gene>
<evidence type="ECO:0000313" key="3">
    <source>
        <dbReference type="Proteomes" id="UP001239265"/>
    </source>
</evidence>
<feature type="compositionally biased region" description="Basic and acidic residues" evidence="1">
    <location>
        <begin position="56"/>
        <end position="70"/>
    </location>
</feature>
<reference evidence="2 3" key="1">
    <citation type="submission" date="2023-06" db="EMBL/GenBank/DDBJ databases">
        <title>Nosocomial Elizabethkingia miricola genome.</title>
        <authorList>
            <person name="Morgado S."/>
            <person name="Fonseca E."/>
            <person name="Freitas F."/>
            <person name="Vicente A.C."/>
        </authorList>
    </citation>
    <scope>NUCLEOTIDE SEQUENCE [LARGE SCALE GENOMIC DNA]</scope>
    <source>
        <strain evidence="2 3">EM15</strain>
    </source>
</reference>
<evidence type="ECO:0000313" key="2">
    <source>
        <dbReference type="EMBL" id="MDQ8748350.1"/>
    </source>
</evidence>
<accession>A0ABD5B3W3</accession>
<feature type="region of interest" description="Disordered" evidence="1">
    <location>
        <begin position="56"/>
        <end position="76"/>
    </location>
</feature>
<comment type="caution">
    <text evidence="2">The sequence shown here is derived from an EMBL/GenBank/DDBJ whole genome shotgun (WGS) entry which is preliminary data.</text>
</comment>
<dbReference type="RefSeq" id="WP_309046300.1">
    <property type="nucleotide sequence ID" value="NZ_JAUCQJ010000002.1"/>
</dbReference>
<feature type="region of interest" description="Disordered" evidence="1">
    <location>
        <begin position="1"/>
        <end position="27"/>
    </location>
</feature>
<proteinExistence type="predicted"/>
<dbReference type="AlphaFoldDB" id="A0ABD5B3W3"/>
<dbReference type="Proteomes" id="UP001239265">
    <property type="component" value="Unassembled WGS sequence"/>
</dbReference>
<name>A0ABD5B3W3_ELIMR</name>
<dbReference type="EMBL" id="JAUCQJ010000002">
    <property type="protein sequence ID" value="MDQ8748350.1"/>
    <property type="molecule type" value="Genomic_DNA"/>
</dbReference>
<protein>
    <submittedName>
        <fullName evidence="2">Uncharacterized protein</fullName>
    </submittedName>
</protein>
<organism evidence="2 3">
    <name type="scientific">Elizabethkingia miricola</name>
    <name type="common">Chryseobacterium miricola</name>
    <dbReference type="NCBI Taxonomy" id="172045"/>
    <lineage>
        <taxon>Bacteria</taxon>
        <taxon>Pseudomonadati</taxon>
        <taxon>Bacteroidota</taxon>
        <taxon>Flavobacteriia</taxon>
        <taxon>Flavobacteriales</taxon>
        <taxon>Weeksellaceae</taxon>
        <taxon>Elizabethkingia</taxon>
    </lineage>
</organism>
<sequence>MAQVKRKSDHSELMDGSGRLTKRQENQKALEVLARAKAINRPVRYAPASDNEFRRSLKPIVKKDEKEPKTKAKNHQYSRDQVLKFKYSILGKAYESGKTIEEYCKLINIHRHNFRSYYDRYLIAKETYNL</sequence>
<evidence type="ECO:0000256" key="1">
    <source>
        <dbReference type="SAM" id="MobiDB-lite"/>
    </source>
</evidence>